<proteinExistence type="inferred from homology"/>
<evidence type="ECO:0000256" key="1">
    <source>
        <dbReference type="ARBA" id="ARBA00004418"/>
    </source>
</evidence>
<dbReference type="Proteomes" id="UP000294489">
    <property type="component" value="Unassembled WGS sequence"/>
</dbReference>
<comment type="similarity">
    <text evidence="2 7">Belongs to the thioredoxin family. DsbC subfamily.</text>
</comment>
<dbReference type="Gene3D" id="3.40.30.10">
    <property type="entry name" value="Glutaredoxin"/>
    <property type="match status" value="1"/>
</dbReference>
<dbReference type="PANTHER" id="PTHR35272">
    <property type="entry name" value="THIOL:DISULFIDE INTERCHANGE PROTEIN DSBC-RELATED"/>
    <property type="match status" value="1"/>
</dbReference>
<evidence type="ECO:0000256" key="7">
    <source>
        <dbReference type="RuleBase" id="RU364038"/>
    </source>
</evidence>
<evidence type="ECO:0000259" key="8">
    <source>
        <dbReference type="Pfam" id="PF10411"/>
    </source>
</evidence>
<feature type="domain" description="Thioredoxin-like fold" evidence="9">
    <location>
        <begin position="101"/>
        <end position="209"/>
    </location>
</feature>
<dbReference type="SUPFAM" id="SSF54423">
    <property type="entry name" value="DsbC/DsbG N-terminal domain-like"/>
    <property type="match status" value="1"/>
</dbReference>
<keyword evidence="4 7" id="KW-0574">Periplasm</keyword>
<keyword evidence="6 7" id="KW-0676">Redox-active center</keyword>
<dbReference type="Pfam" id="PF13098">
    <property type="entry name" value="Thioredoxin_2"/>
    <property type="match status" value="1"/>
</dbReference>
<comment type="caution">
    <text evidence="10">The sequence shown here is derived from an EMBL/GenBank/DDBJ whole genome shotgun (WGS) entry which is preliminary data.</text>
</comment>
<evidence type="ECO:0000256" key="5">
    <source>
        <dbReference type="ARBA" id="ARBA00023157"/>
    </source>
</evidence>
<comment type="function">
    <text evidence="7">Required for disulfide bond formation in some periplasmic proteins. Acts by transferring its disulfide bond to other proteins and is reduced in the process.</text>
</comment>
<keyword evidence="5" id="KW-1015">Disulfide bond</keyword>
<name>A0A4R8FN17_9GAMM</name>
<dbReference type="PANTHER" id="PTHR35272:SF3">
    <property type="entry name" value="THIOL:DISULFIDE INTERCHANGE PROTEIN DSBC"/>
    <property type="match status" value="1"/>
</dbReference>
<evidence type="ECO:0000259" key="9">
    <source>
        <dbReference type="Pfam" id="PF13098"/>
    </source>
</evidence>
<dbReference type="InterPro" id="IPR051470">
    <property type="entry name" value="Thiol:disulfide_interchange"/>
</dbReference>
<dbReference type="SUPFAM" id="SSF52833">
    <property type="entry name" value="Thioredoxin-like"/>
    <property type="match status" value="1"/>
</dbReference>
<dbReference type="GO" id="GO:0042597">
    <property type="term" value="C:periplasmic space"/>
    <property type="evidence" value="ECO:0007669"/>
    <property type="project" value="UniProtKB-SubCell"/>
</dbReference>
<protein>
    <recommendedName>
        <fullName evidence="7">Thiol:disulfide interchange protein</fullName>
    </recommendedName>
</protein>
<evidence type="ECO:0000256" key="2">
    <source>
        <dbReference type="ARBA" id="ARBA00009813"/>
    </source>
</evidence>
<feature type="domain" description="Disulphide bond isomerase DsbC/G N-terminal" evidence="8">
    <location>
        <begin position="21"/>
        <end position="65"/>
    </location>
</feature>
<evidence type="ECO:0000256" key="4">
    <source>
        <dbReference type="ARBA" id="ARBA00022764"/>
    </source>
</evidence>
<evidence type="ECO:0000313" key="10">
    <source>
        <dbReference type="EMBL" id="TDX26802.1"/>
    </source>
</evidence>
<dbReference type="InterPro" id="IPR012336">
    <property type="entry name" value="Thioredoxin-like_fold"/>
</dbReference>
<sequence>MAACLASGAVKAQDGLGNIDFSKVEIDRVIELPIKGMSAVESNGQILFISANGRFAFSGQMFDLWYKRPVDTMAQVEDALSRIHLQQMGLEPESLNTVTMGTGSREVTIFTDPLCKACHALAEELKAFADEYTFHFVVIPALGDDSNKLAERFSCAQSKDEALTALLNGTLATLPIQSDCDTSVYQKTLMASHLMDINGVPFVIADDGRVSRGRPANLHQWLQGEY</sequence>
<comment type="subcellular location">
    <subcellularLocation>
        <location evidence="1 7">Periplasm</location>
    </subcellularLocation>
</comment>
<dbReference type="Pfam" id="PF10411">
    <property type="entry name" value="DsbC_N"/>
    <property type="match status" value="1"/>
</dbReference>
<reference evidence="10 11" key="1">
    <citation type="submission" date="2019-03" db="EMBL/GenBank/DDBJ databases">
        <title>Freshwater and sediment microbial communities from various areas in North America, analyzing microbe dynamics in response to fracking.</title>
        <authorList>
            <person name="Lamendella R."/>
        </authorList>
    </citation>
    <scope>NUCLEOTIDE SEQUENCE [LARGE SCALE GENOMIC DNA]</scope>
    <source>
        <strain evidence="10 11">6_TX</strain>
    </source>
</reference>
<dbReference type="InterPro" id="IPR033954">
    <property type="entry name" value="DiS-bond_Isoase_DsbC/G"/>
</dbReference>
<dbReference type="InterPro" id="IPR036249">
    <property type="entry name" value="Thioredoxin-like_sf"/>
</dbReference>
<gene>
    <name evidence="10" type="ORF">DFO67_11567</name>
</gene>
<dbReference type="InterPro" id="IPR018950">
    <property type="entry name" value="DiS-bond_isomerase_DsbC/G_N"/>
</dbReference>
<keyword evidence="3 7" id="KW-0732">Signal</keyword>
<dbReference type="CDD" id="cd03020">
    <property type="entry name" value="DsbA_DsbC_DsbG"/>
    <property type="match status" value="1"/>
</dbReference>
<evidence type="ECO:0000313" key="11">
    <source>
        <dbReference type="Proteomes" id="UP000294489"/>
    </source>
</evidence>
<dbReference type="Gene3D" id="3.10.450.70">
    <property type="entry name" value="Disulphide bond isomerase, DsbC/G, N-terminal"/>
    <property type="match status" value="1"/>
</dbReference>
<dbReference type="AlphaFoldDB" id="A0A4R8FN17"/>
<dbReference type="EMBL" id="SOEC01000015">
    <property type="protein sequence ID" value="TDX26802.1"/>
    <property type="molecule type" value="Genomic_DNA"/>
</dbReference>
<accession>A0A4R8FN17</accession>
<organism evidence="10 11">
    <name type="scientific">Modicisalibacter xianhensis</name>
    <dbReference type="NCBI Taxonomy" id="442341"/>
    <lineage>
        <taxon>Bacteria</taxon>
        <taxon>Pseudomonadati</taxon>
        <taxon>Pseudomonadota</taxon>
        <taxon>Gammaproteobacteria</taxon>
        <taxon>Oceanospirillales</taxon>
        <taxon>Halomonadaceae</taxon>
        <taxon>Modicisalibacter</taxon>
    </lineage>
</organism>
<evidence type="ECO:0000256" key="6">
    <source>
        <dbReference type="ARBA" id="ARBA00023284"/>
    </source>
</evidence>
<dbReference type="InterPro" id="IPR009094">
    <property type="entry name" value="DiS-bond_isomerase_DsbC/G_N_sf"/>
</dbReference>
<evidence type="ECO:0000256" key="3">
    <source>
        <dbReference type="ARBA" id="ARBA00022729"/>
    </source>
</evidence>